<feature type="transmembrane region" description="Helical" evidence="1">
    <location>
        <begin position="200"/>
        <end position="220"/>
    </location>
</feature>
<keyword evidence="1" id="KW-1133">Transmembrane helix</keyword>
<dbReference type="STRING" id="68775.A0A5C3LEM1"/>
<evidence type="ECO:0000259" key="2">
    <source>
        <dbReference type="Pfam" id="PF20152"/>
    </source>
</evidence>
<evidence type="ECO:0000256" key="1">
    <source>
        <dbReference type="SAM" id="Phobius"/>
    </source>
</evidence>
<keyword evidence="4" id="KW-1185">Reference proteome</keyword>
<dbReference type="PANTHER" id="PTHR40465">
    <property type="entry name" value="CHROMOSOME 1, WHOLE GENOME SHOTGUN SEQUENCE"/>
    <property type="match status" value="1"/>
</dbReference>
<protein>
    <recommendedName>
        <fullName evidence="2">DUF6534 domain-containing protein</fullName>
    </recommendedName>
</protein>
<dbReference type="Proteomes" id="UP000308652">
    <property type="component" value="Unassembled WGS sequence"/>
</dbReference>
<dbReference type="Pfam" id="PF20152">
    <property type="entry name" value="DUF6534"/>
    <property type="match status" value="1"/>
</dbReference>
<feature type="transmembrane region" description="Helical" evidence="1">
    <location>
        <begin position="154"/>
        <end position="180"/>
    </location>
</feature>
<gene>
    <name evidence="3" type="ORF">BDQ12DRAFT_716915</name>
</gene>
<accession>A0A5C3LEM1</accession>
<proteinExistence type="predicted"/>
<feature type="transmembrane region" description="Helical" evidence="1">
    <location>
        <begin position="112"/>
        <end position="134"/>
    </location>
</feature>
<sequence length="291" mass="31953">MASIASLFSIETTFGALQMGTFVSIVYFRTYQSDGLSLKLTVGSLWVFDTIHTAFCVHLCHHYLVSNFANPLGLLYSVWSLSGTVGVGAAITLIANAYYVRRIYIIGNKNKILTAVTILLSGLQFGVALAASIISSRIKFLPDFPKYSTNPCGVQWIMIWGLSVNTATDIVLAGSLMYLLQKGRTGYQKTDSIIDKLMTYTMSTGLITSITATVCLISVVTMPTQFIYMAIHFVLKKLYSNSLLVWVNSRKGLLKDRPLYMAAATNSNQKDNLVSTPESKFTASGPIMIIE</sequence>
<dbReference type="InterPro" id="IPR045339">
    <property type="entry name" value="DUF6534"/>
</dbReference>
<feature type="transmembrane region" description="Helical" evidence="1">
    <location>
        <begin position="6"/>
        <end position="28"/>
    </location>
</feature>
<dbReference type="PANTHER" id="PTHR40465:SF1">
    <property type="entry name" value="DUF6534 DOMAIN-CONTAINING PROTEIN"/>
    <property type="match status" value="1"/>
</dbReference>
<reference evidence="3 4" key="1">
    <citation type="journal article" date="2019" name="Nat. Ecol. Evol.">
        <title>Megaphylogeny resolves global patterns of mushroom evolution.</title>
        <authorList>
            <person name="Varga T."/>
            <person name="Krizsan K."/>
            <person name="Foldi C."/>
            <person name="Dima B."/>
            <person name="Sanchez-Garcia M."/>
            <person name="Sanchez-Ramirez S."/>
            <person name="Szollosi G.J."/>
            <person name="Szarkandi J.G."/>
            <person name="Papp V."/>
            <person name="Albert L."/>
            <person name="Andreopoulos W."/>
            <person name="Angelini C."/>
            <person name="Antonin V."/>
            <person name="Barry K.W."/>
            <person name="Bougher N.L."/>
            <person name="Buchanan P."/>
            <person name="Buyck B."/>
            <person name="Bense V."/>
            <person name="Catcheside P."/>
            <person name="Chovatia M."/>
            <person name="Cooper J."/>
            <person name="Damon W."/>
            <person name="Desjardin D."/>
            <person name="Finy P."/>
            <person name="Geml J."/>
            <person name="Haridas S."/>
            <person name="Hughes K."/>
            <person name="Justo A."/>
            <person name="Karasinski D."/>
            <person name="Kautmanova I."/>
            <person name="Kiss B."/>
            <person name="Kocsube S."/>
            <person name="Kotiranta H."/>
            <person name="LaButti K.M."/>
            <person name="Lechner B.E."/>
            <person name="Liimatainen K."/>
            <person name="Lipzen A."/>
            <person name="Lukacs Z."/>
            <person name="Mihaltcheva S."/>
            <person name="Morgado L.N."/>
            <person name="Niskanen T."/>
            <person name="Noordeloos M.E."/>
            <person name="Ohm R.A."/>
            <person name="Ortiz-Santana B."/>
            <person name="Ovrebo C."/>
            <person name="Racz N."/>
            <person name="Riley R."/>
            <person name="Savchenko A."/>
            <person name="Shiryaev A."/>
            <person name="Soop K."/>
            <person name="Spirin V."/>
            <person name="Szebenyi C."/>
            <person name="Tomsovsky M."/>
            <person name="Tulloss R.E."/>
            <person name="Uehling J."/>
            <person name="Grigoriev I.V."/>
            <person name="Vagvolgyi C."/>
            <person name="Papp T."/>
            <person name="Martin F.M."/>
            <person name="Miettinen O."/>
            <person name="Hibbett D.S."/>
            <person name="Nagy L.G."/>
        </authorList>
    </citation>
    <scope>NUCLEOTIDE SEQUENCE [LARGE SCALE GENOMIC DNA]</scope>
    <source>
        <strain evidence="3 4">CBS 166.37</strain>
    </source>
</reference>
<keyword evidence="1" id="KW-0812">Transmembrane</keyword>
<evidence type="ECO:0000313" key="3">
    <source>
        <dbReference type="EMBL" id="TFK31579.1"/>
    </source>
</evidence>
<dbReference type="AlphaFoldDB" id="A0A5C3LEM1"/>
<dbReference type="OrthoDB" id="2738831at2759"/>
<dbReference type="EMBL" id="ML213731">
    <property type="protein sequence ID" value="TFK31579.1"/>
    <property type="molecule type" value="Genomic_DNA"/>
</dbReference>
<keyword evidence="1" id="KW-0472">Membrane</keyword>
<feature type="domain" description="DUF6534" evidence="2">
    <location>
        <begin position="166"/>
        <end position="251"/>
    </location>
</feature>
<name>A0A5C3LEM1_9AGAR</name>
<feature type="transmembrane region" description="Helical" evidence="1">
    <location>
        <begin position="76"/>
        <end position="100"/>
    </location>
</feature>
<evidence type="ECO:0000313" key="4">
    <source>
        <dbReference type="Proteomes" id="UP000308652"/>
    </source>
</evidence>
<organism evidence="3 4">
    <name type="scientific">Crucibulum laeve</name>
    <dbReference type="NCBI Taxonomy" id="68775"/>
    <lineage>
        <taxon>Eukaryota</taxon>
        <taxon>Fungi</taxon>
        <taxon>Dikarya</taxon>
        <taxon>Basidiomycota</taxon>
        <taxon>Agaricomycotina</taxon>
        <taxon>Agaricomycetes</taxon>
        <taxon>Agaricomycetidae</taxon>
        <taxon>Agaricales</taxon>
        <taxon>Agaricineae</taxon>
        <taxon>Nidulariaceae</taxon>
        <taxon>Crucibulum</taxon>
    </lineage>
</organism>